<dbReference type="HAMAP" id="MF_01152">
    <property type="entry name" value="DnaJ"/>
    <property type="match status" value="1"/>
</dbReference>
<keyword evidence="2" id="KW-0677">Repeat</keyword>
<dbReference type="Gene3D" id="2.60.260.20">
    <property type="entry name" value="Urease metallochaperone UreE, N-terminal domain"/>
    <property type="match status" value="2"/>
</dbReference>
<evidence type="ECO:0000313" key="9">
    <source>
        <dbReference type="Proteomes" id="UP000009376"/>
    </source>
</evidence>
<dbReference type="Proteomes" id="UP000009376">
    <property type="component" value="Unassembled WGS sequence"/>
</dbReference>
<proteinExistence type="inferred from homology"/>
<dbReference type="GO" id="GO:0009408">
    <property type="term" value="P:response to heat"/>
    <property type="evidence" value="ECO:0007669"/>
    <property type="project" value="InterPro"/>
</dbReference>
<sequence length="336" mass="37135">MDDPYKVLGIKQGASEDEIKKAFKTMAKKYHPDLNPGDKTAEDKFKEVNEAYRVLMNKGGSSQQQQYGEQGGFDFNDIFNFGGFGDIFKNFGFSSKGDDLRYDLDITLEDIFKPSVKKINIRHRVICRTCSGTGAKEKETCSVCHGSGKIQRNLRQFGSNVMFATVCNKCGGTGFTIKKKCTVCNGTGFVTENEEISVPIRKGVKEGDYTIINGKGEPSPGGESGDLYIVFHIKKDDMYSISGINLKTNLYLDIRDILNGIELDLPAPWGMERITVSAGESAPILVKGKGLYGKNGQRGDLIINIIPDLPKDLGKKELNDLEKIFGKRKEPRVSGK</sequence>
<evidence type="ECO:0000256" key="3">
    <source>
        <dbReference type="ARBA" id="ARBA00022771"/>
    </source>
</evidence>
<dbReference type="Pfam" id="PF01556">
    <property type="entry name" value="DnaJ_C"/>
    <property type="match status" value="1"/>
</dbReference>
<feature type="zinc finger region" description="CR-type" evidence="5">
    <location>
        <begin position="114"/>
        <end position="193"/>
    </location>
</feature>
<dbReference type="SMART" id="SM00271">
    <property type="entry name" value="DnaJ"/>
    <property type="match status" value="1"/>
</dbReference>
<evidence type="ECO:0000256" key="2">
    <source>
        <dbReference type="ARBA" id="ARBA00022737"/>
    </source>
</evidence>
<dbReference type="GO" id="GO:0030544">
    <property type="term" value="F:Hsp70 protein binding"/>
    <property type="evidence" value="ECO:0007669"/>
    <property type="project" value="InterPro"/>
</dbReference>
<feature type="domain" description="CR-type" evidence="7">
    <location>
        <begin position="114"/>
        <end position="193"/>
    </location>
</feature>
<dbReference type="GO" id="GO:0005524">
    <property type="term" value="F:ATP binding"/>
    <property type="evidence" value="ECO:0007669"/>
    <property type="project" value="InterPro"/>
</dbReference>
<dbReference type="CDD" id="cd10747">
    <property type="entry name" value="DnaJ_C"/>
    <property type="match status" value="1"/>
</dbReference>
<dbReference type="PROSITE" id="PS51188">
    <property type="entry name" value="ZF_CR"/>
    <property type="match status" value="1"/>
</dbReference>
<name>D6GWH9_PARA5</name>
<dbReference type="InterPro" id="IPR036410">
    <property type="entry name" value="HSP_DnaJ_Cys-rich_dom_sf"/>
</dbReference>
<keyword evidence="3 5" id="KW-0863">Zinc-finger</keyword>
<organism evidence="8 9">
    <name type="scientific">Candidatus Parvarchaeum acidophilus ARMAN-5</name>
    <dbReference type="NCBI Taxonomy" id="662762"/>
    <lineage>
        <taxon>Archaea</taxon>
        <taxon>Candidatus Parvarchaeota</taxon>
        <taxon>Candidatus Parvarchaeum</taxon>
    </lineage>
</organism>
<evidence type="ECO:0000256" key="5">
    <source>
        <dbReference type="PROSITE-ProRule" id="PRU00546"/>
    </source>
</evidence>
<dbReference type="InterPro" id="IPR044713">
    <property type="entry name" value="DNJA1/2-like"/>
</dbReference>
<dbReference type="PROSITE" id="PS50076">
    <property type="entry name" value="DNAJ_2"/>
    <property type="match status" value="1"/>
</dbReference>
<dbReference type="GO" id="GO:0008270">
    <property type="term" value="F:zinc ion binding"/>
    <property type="evidence" value="ECO:0007669"/>
    <property type="project" value="UniProtKB-KW"/>
</dbReference>
<feature type="domain" description="J" evidence="6">
    <location>
        <begin position="3"/>
        <end position="71"/>
    </location>
</feature>
<dbReference type="EMBL" id="GG745597">
    <property type="protein sequence ID" value="EFD92429.1"/>
    <property type="molecule type" value="Genomic_DNA"/>
</dbReference>
<dbReference type="InterPro" id="IPR002939">
    <property type="entry name" value="DnaJ_C"/>
</dbReference>
<gene>
    <name evidence="8" type="ORF">BJBARM5_0856</name>
</gene>
<dbReference type="InterPro" id="IPR008971">
    <property type="entry name" value="HSP40/DnaJ_pept-bd"/>
</dbReference>
<dbReference type="SUPFAM" id="SSF49493">
    <property type="entry name" value="HSP40/DnaJ peptide-binding domain"/>
    <property type="match status" value="2"/>
</dbReference>
<evidence type="ECO:0000313" key="8">
    <source>
        <dbReference type="EMBL" id="EFD92429.1"/>
    </source>
</evidence>
<accession>D6GWH9</accession>
<dbReference type="SUPFAM" id="SSF57938">
    <property type="entry name" value="DnaJ/Hsp40 cysteine-rich domain"/>
    <property type="match status" value="1"/>
</dbReference>
<keyword evidence="8" id="KW-0346">Stress response</keyword>
<dbReference type="CDD" id="cd06257">
    <property type="entry name" value="DnaJ"/>
    <property type="match status" value="1"/>
</dbReference>
<dbReference type="Gene3D" id="2.10.230.10">
    <property type="entry name" value="Heat shock protein DnaJ, cysteine-rich domain"/>
    <property type="match status" value="1"/>
</dbReference>
<dbReference type="InterPro" id="IPR012724">
    <property type="entry name" value="DnaJ"/>
</dbReference>
<keyword evidence="4 5" id="KW-0862">Zinc</keyword>
<keyword evidence="1 5" id="KW-0479">Metal-binding</keyword>
<dbReference type="InterPro" id="IPR001623">
    <property type="entry name" value="DnaJ_domain"/>
</dbReference>
<dbReference type="GO" id="GO:0051082">
    <property type="term" value="F:unfolded protein binding"/>
    <property type="evidence" value="ECO:0007669"/>
    <property type="project" value="InterPro"/>
</dbReference>
<protein>
    <submittedName>
        <fullName evidence="8">Heat shock protein DnaJ domain protein</fullName>
    </submittedName>
</protein>
<dbReference type="FunFam" id="2.10.230.10:FF:000001">
    <property type="entry name" value="DnaJ subfamily A member 2"/>
    <property type="match status" value="1"/>
</dbReference>
<dbReference type="AlphaFoldDB" id="D6GWH9"/>
<evidence type="ECO:0000256" key="4">
    <source>
        <dbReference type="ARBA" id="ARBA00022833"/>
    </source>
</evidence>
<dbReference type="CDD" id="cd10719">
    <property type="entry name" value="DnaJ_zf"/>
    <property type="match status" value="1"/>
</dbReference>
<dbReference type="Pfam" id="PF00226">
    <property type="entry name" value="DnaJ"/>
    <property type="match status" value="1"/>
</dbReference>
<dbReference type="Pfam" id="PF00684">
    <property type="entry name" value="DnaJ_CXXCXGXG"/>
    <property type="match status" value="1"/>
</dbReference>
<dbReference type="PANTHER" id="PTHR43888">
    <property type="entry name" value="DNAJ-LIKE-2, ISOFORM A-RELATED"/>
    <property type="match status" value="1"/>
</dbReference>
<dbReference type="SUPFAM" id="SSF46565">
    <property type="entry name" value="Chaperone J-domain"/>
    <property type="match status" value="1"/>
</dbReference>
<dbReference type="InterPro" id="IPR036869">
    <property type="entry name" value="J_dom_sf"/>
</dbReference>
<dbReference type="InterPro" id="IPR001305">
    <property type="entry name" value="HSP_DnaJ_Cys-rich_dom"/>
</dbReference>
<dbReference type="PRINTS" id="PR00625">
    <property type="entry name" value="JDOMAIN"/>
</dbReference>
<dbReference type="GO" id="GO:0006457">
    <property type="term" value="P:protein folding"/>
    <property type="evidence" value="ECO:0007669"/>
    <property type="project" value="InterPro"/>
</dbReference>
<evidence type="ECO:0000259" key="7">
    <source>
        <dbReference type="PROSITE" id="PS51188"/>
    </source>
</evidence>
<evidence type="ECO:0000256" key="1">
    <source>
        <dbReference type="ARBA" id="ARBA00022723"/>
    </source>
</evidence>
<reference evidence="8 9" key="1">
    <citation type="journal article" date="2010" name="Proc. Natl. Acad. Sci. U.S.A.">
        <title>Enigmatic, ultrasmall, uncultivated Archaea.</title>
        <authorList>
            <person name="Baker B.J."/>
            <person name="Comolli L.R."/>
            <person name="Dick G.J."/>
            <person name="Hauser L.J."/>
            <person name="Hyatt D."/>
            <person name="Dill B.D."/>
            <person name="Land M.L."/>
            <person name="Verberkmoes N.C."/>
            <person name="Hettich R.L."/>
            <person name="Banfield J.F."/>
        </authorList>
    </citation>
    <scope>NUCLEOTIDE SEQUENCE [LARGE SCALE GENOMIC DNA]</scope>
</reference>
<dbReference type="Gene3D" id="1.10.287.110">
    <property type="entry name" value="DnaJ domain"/>
    <property type="match status" value="1"/>
</dbReference>
<evidence type="ECO:0000259" key="6">
    <source>
        <dbReference type="PROSITE" id="PS50076"/>
    </source>
</evidence>